<sequence length="487" mass="54431">MTMEADSRAKKPNPKPKPKHKPKPGSNSTNAKKKSEFEYCKVCNRNHNEGQRNKYFPSHTKSLSNFLSCFQNKITDIRFFWKNPSVLRPEHASRNGFWCVFCDFNIDELGSSFVCNNAINHLASVDHFKKLKHFMWKYGGAMDRVDTFRISEADVAKWEKNCKSLKSEATSVGEGSQELPLGPPNDIHNELNFENMNNFEKNTIHHLNSNISNGVMPLQYHTNECQISGSGFPGVANSGTNLHVVTSSFPADTCSTTSSWNSNYAMVNQNSPWNGTNCSGNVYLSGGMYQVYPDKRVESREINSQGLQNITQVSSMVPKEGGGNVHSGAPPPWLGSIAQKEGGGNVHSGAPLPCLEATEGDRLELIPVLNSSRKESRKEFEIEKQKQPNIQCQLEMPVTVQPYISKRMDPDYMISDACSKELVLGTKRNSMSLVGVGRDGKMHKSWLLIDLLLLVHVLICTGQNLVEFDLPVILKFHNFPLEDTKLS</sequence>
<evidence type="ECO:0000313" key="2">
    <source>
        <dbReference type="EMBL" id="TXG49197.1"/>
    </source>
</evidence>
<dbReference type="Pfam" id="PF14968">
    <property type="entry name" value="CCDC84"/>
    <property type="match status" value="1"/>
</dbReference>
<evidence type="ECO:0000313" key="3">
    <source>
        <dbReference type="Proteomes" id="UP000323000"/>
    </source>
</evidence>
<reference evidence="3" key="1">
    <citation type="journal article" date="2019" name="Gigascience">
        <title>De novo genome assembly of the endangered Acer yangbiense, a plant species with extremely small populations endemic to Yunnan Province, China.</title>
        <authorList>
            <person name="Yang J."/>
            <person name="Wariss H.M."/>
            <person name="Tao L."/>
            <person name="Zhang R."/>
            <person name="Yun Q."/>
            <person name="Hollingsworth P."/>
            <person name="Dao Z."/>
            <person name="Luo G."/>
            <person name="Guo H."/>
            <person name="Ma Y."/>
            <person name="Sun W."/>
        </authorList>
    </citation>
    <scope>NUCLEOTIDE SEQUENCE [LARGE SCALE GENOMIC DNA]</scope>
    <source>
        <strain evidence="3">cv. Malutang</strain>
    </source>
</reference>
<feature type="compositionally biased region" description="Basic residues" evidence="1">
    <location>
        <begin position="10"/>
        <end position="23"/>
    </location>
</feature>
<accession>A0A5C7GXH9</accession>
<dbReference type="Proteomes" id="UP000323000">
    <property type="component" value="Chromosome 12"/>
</dbReference>
<proteinExistence type="predicted"/>
<organism evidence="2 3">
    <name type="scientific">Acer yangbiense</name>
    <dbReference type="NCBI Taxonomy" id="1000413"/>
    <lineage>
        <taxon>Eukaryota</taxon>
        <taxon>Viridiplantae</taxon>
        <taxon>Streptophyta</taxon>
        <taxon>Embryophyta</taxon>
        <taxon>Tracheophyta</taxon>
        <taxon>Spermatophyta</taxon>
        <taxon>Magnoliopsida</taxon>
        <taxon>eudicotyledons</taxon>
        <taxon>Gunneridae</taxon>
        <taxon>Pentapetalae</taxon>
        <taxon>rosids</taxon>
        <taxon>malvids</taxon>
        <taxon>Sapindales</taxon>
        <taxon>Sapindaceae</taxon>
        <taxon>Hippocastanoideae</taxon>
        <taxon>Acereae</taxon>
        <taxon>Acer</taxon>
    </lineage>
</organism>
<dbReference type="EMBL" id="VAHF01000012">
    <property type="protein sequence ID" value="TXG49197.1"/>
    <property type="molecule type" value="Genomic_DNA"/>
</dbReference>
<dbReference type="PANTHER" id="PTHR31198:SF1">
    <property type="entry name" value="CENTROSOMAL AT-AC SPLICING FACTOR"/>
    <property type="match status" value="1"/>
</dbReference>
<feature type="region of interest" description="Disordered" evidence="1">
    <location>
        <begin position="1"/>
        <end position="33"/>
    </location>
</feature>
<name>A0A5C7GXH9_9ROSI</name>
<dbReference type="OrthoDB" id="1892805at2759"/>
<evidence type="ECO:0008006" key="4">
    <source>
        <dbReference type="Google" id="ProtNLM"/>
    </source>
</evidence>
<comment type="caution">
    <text evidence="2">The sequence shown here is derived from an EMBL/GenBank/DDBJ whole genome shotgun (WGS) entry which is preliminary data.</text>
</comment>
<dbReference type="AlphaFoldDB" id="A0A5C7GXH9"/>
<gene>
    <name evidence="2" type="ORF">EZV62_025072</name>
</gene>
<protein>
    <recommendedName>
        <fullName evidence="4">TITAN-like protein</fullName>
    </recommendedName>
</protein>
<dbReference type="InterPro" id="IPR028015">
    <property type="entry name" value="CCDC84-like"/>
</dbReference>
<evidence type="ECO:0000256" key="1">
    <source>
        <dbReference type="SAM" id="MobiDB-lite"/>
    </source>
</evidence>
<keyword evidence="3" id="KW-1185">Reference proteome</keyword>
<dbReference type="PANTHER" id="PTHR31198">
    <property type="entry name" value="COILED-COIL DOMAIN-CONTAINING PROTEIN 84"/>
    <property type="match status" value="1"/>
</dbReference>